<sequence length="107" mass="11620">MLVEATTTPHRACKCVCHNSRSKAPQDVDALRRTATTAGRPKTASALSHLLLAMQAIFGSPRRRRRAAAACFRREWKALPRSVVPLRSASVELLVDGAPLMSQLSLG</sequence>
<evidence type="ECO:0000313" key="2">
    <source>
        <dbReference type="WBParaSite" id="Pan_g19550.t1"/>
    </source>
</evidence>
<evidence type="ECO:0000313" key="1">
    <source>
        <dbReference type="Proteomes" id="UP000492821"/>
    </source>
</evidence>
<reference evidence="1" key="1">
    <citation type="journal article" date="2013" name="Genetics">
        <title>The draft genome and transcriptome of Panagrellus redivivus are shaped by the harsh demands of a free-living lifestyle.</title>
        <authorList>
            <person name="Srinivasan J."/>
            <person name="Dillman A.R."/>
            <person name="Macchietto M.G."/>
            <person name="Heikkinen L."/>
            <person name="Lakso M."/>
            <person name="Fracchia K.M."/>
            <person name="Antoshechkin I."/>
            <person name="Mortazavi A."/>
            <person name="Wong G."/>
            <person name="Sternberg P.W."/>
        </authorList>
    </citation>
    <scope>NUCLEOTIDE SEQUENCE [LARGE SCALE GENOMIC DNA]</scope>
    <source>
        <strain evidence="1">MT8872</strain>
    </source>
</reference>
<reference evidence="2" key="2">
    <citation type="submission" date="2020-10" db="UniProtKB">
        <authorList>
            <consortium name="WormBaseParasite"/>
        </authorList>
    </citation>
    <scope>IDENTIFICATION</scope>
</reference>
<keyword evidence="1" id="KW-1185">Reference proteome</keyword>
<dbReference type="WBParaSite" id="Pan_g19550.t1">
    <property type="protein sequence ID" value="Pan_g19550.t1"/>
    <property type="gene ID" value="Pan_g19550"/>
</dbReference>
<dbReference type="AlphaFoldDB" id="A0A7E4VDI5"/>
<accession>A0A7E4VDI5</accession>
<proteinExistence type="predicted"/>
<protein>
    <submittedName>
        <fullName evidence="2">Uncharacterized protein</fullName>
    </submittedName>
</protein>
<dbReference type="Proteomes" id="UP000492821">
    <property type="component" value="Unassembled WGS sequence"/>
</dbReference>
<organism evidence="1 2">
    <name type="scientific">Panagrellus redivivus</name>
    <name type="common">Microworm</name>
    <dbReference type="NCBI Taxonomy" id="6233"/>
    <lineage>
        <taxon>Eukaryota</taxon>
        <taxon>Metazoa</taxon>
        <taxon>Ecdysozoa</taxon>
        <taxon>Nematoda</taxon>
        <taxon>Chromadorea</taxon>
        <taxon>Rhabditida</taxon>
        <taxon>Tylenchina</taxon>
        <taxon>Panagrolaimomorpha</taxon>
        <taxon>Panagrolaimoidea</taxon>
        <taxon>Panagrolaimidae</taxon>
        <taxon>Panagrellus</taxon>
    </lineage>
</organism>
<name>A0A7E4VDI5_PANRE</name>